<gene>
    <name evidence="2" type="ORF">DN730_03725</name>
</gene>
<proteinExistence type="predicted"/>
<dbReference type="PANTHER" id="PTHR22674:SF6">
    <property type="entry name" value="NTPASE KAP FAMILY P-LOOP DOMAIN-CONTAINING PROTEIN 1"/>
    <property type="match status" value="1"/>
</dbReference>
<evidence type="ECO:0000259" key="1">
    <source>
        <dbReference type="Pfam" id="PF07693"/>
    </source>
</evidence>
<keyword evidence="3" id="KW-1185">Reference proteome</keyword>
<dbReference type="PANTHER" id="PTHR22674">
    <property type="entry name" value="NTPASE, KAP FAMILY P-LOOP DOMAIN-CONTAINING 1"/>
    <property type="match status" value="1"/>
</dbReference>
<dbReference type="InterPro" id="IPR027417">
    <property type="entry name" value="P-loop_NTPase"/>
</dbReference>
<dbReference type="EMBL" id="QKRA01000001">
    <property type="protein sequence ID" value="RDL46158.1"/>
    <property type="molecule type" value="Genomic_DNA"/>
</dbReference>
<sequence length="735" mass="82678">MVTHLDSDRALVDEKEDQFGFVGIAKKLAPSIIEASKGDGMVIGLEGKWGSGKTSLLNFLQAELKDLKDEKVYTISIAPWLNGDSSPLVLSLLQPMSKVLEQIEIVKQSDSHSKCINKEQVTHLSQLLQKYGPQTARKAALVANFAGNFFPGSQVLGSALEKGADVAEQFIPTEQTPTELKKQIAEKLKDLDIGFVVILDDLDRLEPGQAVEVVRLVRSVADFPKVAYMMCYDRDVLAHALEVGLNVSDGDLFLQKVVQLTFSIPLPEPFDLRYQFFNEAVTIYTESHSQEMEKSILDDLRKAVDREGSGLTTPREVKIALNSVRFVYPQVRDDVYFPDFCRLQLIKTTRHKLYKWIENYLATLSVIATHNAVVDGYERTEMGRTLKELLPAKGLGSVQSISSLSDFIPGISSVEEDDKCVFISTHQHSVRESIKLKRLASPLHYRFYFALTGPKAALRDDDFENLLILAHENIEALENALTDLTTQYPHSQRTWFEHVLNRLDDALIEELTALQLEGFLSAISNMMDTALSKDEDLRPFYYSLPGKANDFAKSCLKRLGNIAPTELCSIVEKMADGLALNWLVGHFFLNQLYRHGVIGDQPVHPDEWEISEGALQSATDILKSRLSQPKDNNEILSYPDISSFLYGWSHIGNSGEAEAWVKDCCQSDEDFLKILNSLRGWAMSDRVYYPLHQGTIDKFFDFNEVKDRLEALSVGSYSDEAKDIQLAIKQGEYLR</sequence>
<dbReference type="Gene3D" id="3.40.50.300">
    <property type="entry name" value="P-loop containing nucleotide triphosphate hydrolases"/>
    <property type="match status" value="1"/>
</dbReference>
<protein>
    <submittedName>
        <fullName evidence="2">NTPase KAP</fullName>
    </submittedName>
</protein>
<dbReference type="OrthoDB" id="88903at2"/>
<feature type="domain" description="KAP NTPase" evidence="1">
    <location>
        <begin position="24"/>
        <end position="329"/>
    </location>
</feature>
<dbReference type="Pfam" id="PF07693">
    <property type="entry name" value="KAP_NTPase"/>
    <property type="match status" value="1"/>
</dbReference>
<evidence type="ECO:0000313" key="3">
    <source>
        <dbReference type="Proteomes" id="UP000254326"/>
    </source>
</evidence>
<organism evidence="2 3">
    <name type="scientific">Marinomonas piezotolerans</name>
    <dbReference type="NCBI Taxonomy" id="2213058"/>
    <lineage>
        <taxon>Bacteria</taxon>
        <taxon>Pseudomonadati</taxon>
        <taxon>Pseudomonadota</taxon>
        <taxon>Gammaproteobacteria</taxon>
        <taxon>Oceanospirillales</taxon>
        <taxon>Oceanospirillaceae</taxon>
        <taxon>Marinomonas</taxon>
    </lineage>
</organism>
<reference evidence="2 3" key="1">
    <citation type="submission" date="2018-06" db="EMBL/GenBank/DDBJ databases">
        <title>Marinomonas sp. YLB-05 draft genome sequence.</title>
        <authorList>
            <person name="Yu L."/>
            <person name="Tang X."/>
        </authorList>
    </citation>
    <scope>NUCLEOTIDE SEQUENCE [LARGE SCALE GENOMIC DNA]</scope>
    <source>
        <strain evidence="2 3">YLB-05</strain>
    </source>
</reference>
<dbReference type="Proteomes" id="UP000254326">
    <property type="component" value="Unassembled WGS sequence"/>
</dbReference>
<dbReference type="InterPro" id="IPR011646">
    <property type="entry name" value="KAP_P-loop"/>
</dbReference>
<comment type="caution">
    <text evidence="2">The sequence shown here is derived from an EMBL/GenBank/DDBJ whole genome shotgun (WGS) entry which is preliminary data.</text>
</comment>
<dbReference type="SUPFAM" id="SSF52540">
    <property type="entry name" value="P-loop containing nucleoside triphosphate hydrolases"/>
    <property type="match status" value="1"/>
</dbReference>
<accession>A0A370UEE7</accession>
<dbReference type="AlphaFoldDB" id="A0A370UEE7"/>
<evidence type="ECO:0000313" key="2">
    <source>
        <dbReference type="EMBL" id="RDL46158.1"/>
    </source>
</evidence>
<name>A0A370UEE7_9GAMM</name>
<dbReference type="InterPro" id="IPR052754">
    <property type="entry name" value="NTPase_KAP_P-loop"/>
</dbReference>